<evidence type="ECO:0000259" key="4">
    <source>
        <dbReference type="PROSITE" id="PS50086"/>
    </source>
</evidence>
<feature type="domain" description="Rab-GAP TBC" evidence="4">
    <location>
        <begin position="407"/>
        <end position="582"/>
    </location>
</feature>
<dbReference type="Gene3D" id="2.130.10.10">
    <property type="entry name" value="YVTN repeat-like/Quinoprotein amine dehydrogenase"/>
    <property type="match status" value="2"/>
</dbReference>
<reference evidence="5" key="1">
    <citation type="submission" date="2015-01" db="EMBL/GenBank/DDBJ databases">
        <title>Transcriptome Assembly of Fopius arisanus.</title>
        <authorList>
            <person name="Geib S."/>
        </authorList>
    </citation>
    <scope>NUCLEOTIDE SEQUENCE</scope>
</reference>
<keyword evidence="3" id="KW-0175">Coiled coil</keyword>
<dbReference type="GO" id="GO:0036064">
    <property type="term" value="C:ciliary basal body"/>
    <property type="evidence" value="ECO:0007669"/>
    <property type="project" value="TreeGrafter"/>
</dbReference>
<dbReference type="Gene3D" id="1.10.472.80">
    <property type="entry name" value="Ypt/Rab-GAP domain of gyp1p, domain 3"/>
    <property type="match status" value="1"/>
</dbReference>
<keyword evidence="2" id="KW-0677">Repeat</keyword>
<organism evidence="5">
    <name type="scientific">Fopius arisanus</name>
    <dbReference type="NCBI Taxonomy" id="64838"/>
    <lineage>
        <taxon>Eukaryota</taxon>
        <taxon>Metazoa</taxon>
        <taxon>Ecdysozoa</taxon>
        <taxon>Arthropoda</taxon>
        <taxon>Hexapoda</taxon>
        <taxon>Insecta</taxon>
        <taxon>Pterygota</taxon>
        <taxon>Neoptera</taxon>
        <taxon>Endopterygota</taxon>
        <taxon>Hymenoptera</taxon>
        <taxon>Apocrita</taxon>
        <taxon>Ichneumonoidea</taxon>
        <taxon>Braconidae</taxon>
        <taxon>Opiinae</taxon>
        <taxon>Fopius</taxon>
    </lineage>
</organism>
<dbReference type="InterPro" id="IPR036322">
    <property type="entry name" value="WD40_repeat_dom_sf"/>
</dbReference>
<dbReference type="InterPro" id="IPR000195">
    <property type="entry name" value="Rab-GAP-TBC_dom"/>
</dbReference>
<evidence type="ECO:0000256" key="1">
    <source>
        <dbReference type="ARBA" id="ARBA00022574"/>
    </source>
</evidence>
<evidence type="ECO:0000313" key="5">
    <source>
        <dbReference type="EMBL" id="JAG80461.1"/>
    </source>
</evidence>
<dbReference type="GO" id="GO:0060271">
    <property type="term" value="P:cilium assembly"/>
    <property type="evidence" value="ECO:0007669"/>
    <property type="project" value="TreeGrafter"/>
</dbReference>
<dbReference type="PANTHER" id="PTHR19853:SF1">
    <property type="entry name" value="TBC1 DOMAIN FAMILY MEMBER 31"/>
    <property type="match status" value="1"/>
</dbReference>
<sequence>MDVLTPHKTPNKIHNLAPSAIHSIIPSIPEDSIPEMTLSPSKLQKIGVNRFKLTLKSSSKCLLRRNFQHLVFHPDEETVAGVDTKGILYLLELVSSEWSVKRLGSVGQSTFVAFTPSQKTELLIGLTSKDIKLLSTTSPDKYCMLKGHQVPPTWISFYKNYCLTASRKEAIIWNIETAKKVHQLRLETNNSSIRKALISPNGVIAVLYDTDVIQSWMFELFSSENRISITQNGIRNAKDFIFTENGRSLIICGSKRKILIFNTRSWSLTSRLELPEGNSVARRLFIVPQDVDCGCRVLAILFEDGNLRFFDLSTKSFVETSNGSLGGVRKVVVSPGGQWLATIGFDGSLELLSVDGIIRPTPKPQKKLLKPETTSHGVGDHLKYVREEFQEELEVKRLIPILKEFGEYPERHRALIWKTILRLPENRGEYFSLSEKVLLETEVEMLREWKLVDKSRKMMLSVTIERLIQFCPLLGQTLFLPELIFPFVVAFGRNPVAAFEAILSILWNFCQKWFEYHPLPPINVLGIVENILGEVDPGLLEFYCRHGVTSGEYAWPLLKTSFSEVLVGREWMVLWDHLITSGRPSLLILSVVAYSLVNKEAIVGALETKEDLKAFFGSQGSVSARKIIRVAERIDKEVSEKNHPRKYLRDSLKFLPESGPYPPFLLKEYPKFLIGNLGNAKQLIDMKQEEFLLKEERRKMTRELEERKVKEESENFLQEIHQQRLQELQKCYNEQLKLTKMNLDSERDKLTKLSSENFLHSSRSGITKPRSVKSKVIRTRSHGKRDIYEKLVEDVDTLEEEVETFLQGLRSSR</sequence>
<dbReference type="AlphaFoldDB" id="A0A0C9R353"/>
<accession>A0A0C9R353</accession>
<dbReference type="PANTHER" id="PTHR19853">
    <property type="entry name" value="WD REPEAT CONTAINING PROTEIN 3 WDR3"/>
    <property type="match status" value="1"/>
</dbReference>
<feature type="coiled-coil region" evidence="3">
    <location>
        <begin position="693"/>
        <end position="753"/>
    </location>
</feature>
<protein>
    <submittedName>
        <fullName evidence="5">Wdr67 protein</fullName>
    </submittedName>
</protein>
<name>A0A0C9R353_9HYME</name>
<dbReference type="SUPFAM" id="SSF50978">
    <property type="entry name" value="WD40 repeat-like"/>
    <property type="match status" value="1"/>
</dbReference>
<dbReference type="InterPro" id="IPR015943">
    <property type="entry name" value="WD40/YVTN_repeat-like_dom_sf"/>
</dbReference>
<dbReference type="EMBL" id="GBYB01010694">
    <property type="protein sequence ID" value="JAG80461.1"/>
    <property type="molecule type" value="Transcribed_RNA"/>
</dbReference>
<evidence type="ECO:0000256" key="3">
    <source>
        <dbReference type="SAM" id="Coils"/>
    </source>
</evidence>
<dbReference type="InterPro" id="IPR051570">
    <property type="entry name" value="TBC1_cilium_biogenesis"/>
</dbReference>
<evidence type="ECO:0000256" key="2">
    <source>
        <dbReference type="ARBA" id="ARBA00022737"/>
    </source>
</evidence>
<dbReference type="PROSITE" id="PS50086">
    <property type="entry name" value="TBC_RABGAP"/>
    <property type="match status" value="1"/>
</dbReference>
<proteinExistence type="predicted"/>
<keyword evidence="1" id="KW-0853">WD repeat</keyword>
<gene>
    <name evidence="5" type="primary">wdr67</name>
    <name evidence="5" type="ORF">g.51688</name>
</gene>